<dbReference type="AlphaFoldDB" id="A0A1I7DLL2"/>
<gene>
    <name evidence="4" type="ORF">SAMN05216236_13026</name>
</gene>
<dbReference type="InterPro" id="IPR000863">
    <property type="entry name" value="Sulfotransferase_dom"/>
</dbReference>
<proteinExistence type="predicted"/>
<evidence type="ECO:0000313" key="5">
    <source>
        <dbReference type="Proteomes" id="UP000182466"/>
    </source>
</evidence>
<evidence type="ECO:0000256" key="2">
    <source>
        <dbReference type="ARBA" id="ARBA00023180"/>
    </source>
</evidence>
<dbReference type="Gene3D" id="3.40.50.300">
    <property type="entry name" value="P-loop containing nucleotide triphosphate hydrolases"/>
    <property type="match status" value="1"/>
</dbReference>
<dbReference type="GO" id="GO:0008146">
    <property type="term" value="F:sulfotransferase activity"/>
    <property type="evidence" value="ECO:0007669"/>
    <property type="project" value="InterPro"/>
</dbReference>
<dbReference type="STRING" id="999627.SAMN05216236_13026"/>
<dbReference type="EMBL" id="FPAW01000030">
    <property type="protein sequence ID" value="SFU12579.1"/>
    <property type="molecule type" value="Genomic_DNA"/>
</dbReference>
<dbReference type="RefSeq" id="WP_027260231.1">
    <property type="nucleotide sequence ID" value="NZ_FPAW01000030.1"/>
</dbReference>
<reference evidence="4 5" key="1">
    <citation type="submission" date="2016-10" db="EMBL/GenBank/DDBJ databases">
        <authorList>
            <person name="de Groot N.N."/>
        </authorList>
    </citation>
    <scope>NUCLEOTIDE SEQUENCE [LARGE SCALE GENOMIC DNA]</scope>
    <source>
        <strain evidence="4 5">CGMCC 1.10959</strain>
    </source>
</reference>
<feature type="domain" description="Sulfotransferase" evidence="3">
    <location>
        <begin position="4"/>
        <end position="181"/>
    </location>
</feature>
<sequence length="280" mass="31621">MTGPDFLVIGAMKCGTSTLAAQLAVQDGVFITTPKEPNFFSDDDVYARGPDWYAALFQEAHAQDLKGEASTHYTKLPTYPQTLNRMQAMLPTPRLVYMIRNPVKRAESHYIHEWTEGRLGRDPEQAFAQCREIVDYGCYGMQIAPFVQAYGATNIHLTSLEQIKADPDRAFAAIAAFLGLPDGTAWKHDLPAQNVSTERIRRLPLQAVLVDNPVARGLRRTLVPKSVRTWIRNQRKMTTRPDIPGVLMQRMQARFLEDRAQLAEFFPDHPALDLCYPFAT</sequence>
<evidence type="ECO:0000259" key="3">
    <source>
        <dbReference type="Pfam" id="PF00685"/>
    </source>
</evidence>
<name>A0A1I7DLL2_9RHOB</name>
<protein>
    <submittedName>
        <fullName evidence="4">Sulfotransferase domain-containing protein</fullName>
    </submittedName>
</protein>
<accession>A0A1I7DLL2</accession>
<keyword evidence="1 4" id="KW-0808">Transferase</keyword>
<organism evidence="4 5">
    <name type="scientific">Sedimentitalea nanhaiensis</name>
    <dbReference type="NCBI Taxonomy" id="999627"/>
    <lineage>
        <taxon>Bacteria</taxon>
        <taxon>Pseudomonadati</taxon>
        <taxon>Pseudomonadota</taxon>
        <taxon>Alphaproteobacteria</taxon>
        <taxon>Rhodobacterales</taxon>
        <taxon>Paracoccaceae</taxon>
        <taxon>Sedimentitalea</taxon>
    </lineage>
</organism>
<dbReference type="PANTHER" id="PTHR10605">
    <property type="entry name" value="HEPARAN SULFATE SULFOTRANSFERASE"/>
    <property type="match status" value="1"/>
</dbReference>
<dbReference type="OrthoDB" id="981508at2"/>
<dbReference type="InterPro" id="IPR027417">
    <property type="entry name" value="P-loop_NTPase"/>
</dbReference>
<keyword evidence="2" id="KW-0325">Glycoprotein</keyword>
<dbReference type="Proteomes" id="UP000182466">
    <property type="component" value="Unassembled WGS sequence"/>
</dbReference>
<dbReference type="InterPro" id="IPR037359">
    <property type="entry name" value="NST/OST"/>
</dbReference>
<dbReference type="SUPFAM" id="SSF52540">
    <property type="entry name" value="P-loop containing nucleoside triphosphate hydrolases"/>
    <property type="match status" value="1"/>
</dbReference>
<dbReference type="PANTHER" id="PTHR10605:SF56">
    <property type="entry name" value="BIFUNCTIONAL HEPARAN SULFATE N-DEACETYLASE_N-SULFOTRANSFERASE"/>
    <property type="match status" value="1"/>
</dbReference>
<keyword evidence="5" id="KW-1185">Reference proteome</keyword>
<evidence type="ECO:0000256" key="1">
    <source>
        <dbReference type="ARBA" id="ARBA00022679"/>
    </source>
</evidence>
<evidence type="ECO:0000313" key="4">
    <source>
        <dbReference type="EMBL" id="SFU12579.1"/>
    </source>
</evidence>
<dbReference type="Pfam" id="PF00685">
    <property type="entry name" value="Sulfotransfer_1"/>
    <property type="match status" value="1"/>
</dbReference>